<dbReference type="InterPro" id="IPR006195">
    <property type="entry name" value="aa-tRNA-synth_II"/>
</dbReference>
<dbReference type="GO" id="GO:0070062">
    <property type="term" value="C:extracellular exosome"/>
    <property type="evidence" value="ECO:0007669"/>
    <property type="project" value="UniProtKB-ARBA"/>
</dbReference>
<sequence>MANTLEKIISLSKRRGFIFPSSDIYGGIGGFYDFGPLGVEMKNNIKRIWWKNVVQQRKEVVGLDSSIIMNSKIWEASGHTQHFTDPLCECKKCHKRFRADHLVEKLKTPGKLDEHGTFNQEELKDIAKVIPKIKCPECGGELTPPRQFNLMFKTFIGPVEEETAKTYLRPETAQGIFVNYKNILDTQRVKVPFGIAQVGKAFRNEITPGNFIFRTREFEQMELEYFVKPGEDEKSFDYWVKERMRWYIEDLAITEEKLRIRPHRKDELAHYAKSCVDIEYKFPFGWSEIEGIANRTDFDLKQHQENSGVDLRYFDEPSAGRKQYYIPYVIEPSCGVERIMFALLCDAYQEIKGGRTETTKAAKEVEILLKLDKKLAPIKVAVLPLVKNKPELVKKAKEVFELLKPYFMCQYDEVGSIGRRYRRQDETGAVFCLTLDFESLEQNDLTIRYRDTMKQERVKIKDLIKVLKEKLEN</sequence>
<evidence type="ECO:0000256" key="1">
    <source>
        <dbReference type="ARBA" id="ARBA00008226"/>
    </source>
</evidence>
<dbReference type="GO" id="GO:0004081">
    <property type="term" value="F:bis(5'-nucleosyl)-tetraphosphatase (asymmetrical) activity"/>
    <property type="evidence" value="ECO:0007669"/>
    <property type="project" value="UniProtKB-ARBA"/>
</dbReference>
<feature type="binding site" evidence="8">
    <location>
        <begin position="335"/>
        <end position="338"/>
    </location>
    <ligand>
        <name>ATP</name>
        <dbReference type="ChEBI" id="CHEBI:30616"/>
    </ligand>
</feature>
<evidence type="ECO:0000256" key="4">
    <source>
        <dbReference type="ARBA" id="ARBA00022741"/>
    </source>
</evidence>
<comment type="subunit">
    <text evidence="8">Homodimer.</text>
</comment>
<dbReference type="SUPFAM" id="SSF55681">
    <property type="entry name" value="Class II aaRS and biotin synthetases"/>
    <property type="match status" value="1"/>
</dbReference>
<dbReference type="SUPFAM" id="SSF52954">
    <property type="entry name" value="Class II aaRS ABD-related"/>
    <property type="match status" value="1"/>
</dbReference>
<dbReference type="GO" id="GO:0005524">
    <property type="term" value="F:ATP binding"/>
    <property type="evidence" value="ECO:0007669"/>
    <property type="project" value="UniProtKB-UniRule"/>
</dbReference>
<evidence type="ECO:0000256" key="5">
    <source>
        <dbReference type="ARBA" id="ARBA00022840"/>
    </source>
</evidence>
<dbReference type="Gene3D" id="3.30.930.10">
    <property type="entry name" value="Bira Bifunctional Protein, Domain 2"/>
    <property type="match status" value="1"/>
</dbReference>
<reference evidence="10 11" key="1">
    <citation type="submission" date="2017-09" db="EMBL/GenBank/DDBJ databases">
        <title>Depth-based differentiation of microbial function through sediment-hosted aquifers and enrichment of novel symbionts in the deep terrestrial subsurface.</title>
        <authorList>
            <person name="Probst A.J."/>
            <person name="Ladd B."/>
            <person name="Jarett J.K."/>
            <person name="Geller-Mcgrath D.E."/>
            <person name="Sieber C.M."/>
            <person name="Emerson J.B."/>
            <person name="Anantharaman K."/>
            <person name="Thomas B.C."/>
            <person name="Malmstrom R."/>
            <person name="Stieglmeier M."/>
            <person name="Klingl A."/>
            <person name="Woyke T."/>
            <person name="Ryan C.M."/>
            <person name="Banfield J.F."/>
        </authorList>
    </citation>
    <scope>NUCLEOTIDE SEQUENCE [LARGE SCALE GENOMIC DNA]</scope>
    <source>
        <strain evidence="10">CG11_big_fil_rev_8_21_14_0_20_35_11</strain>
    </source>
</reference>
<dbReference type="GO" id="GO:0005737">
    <property type="term" value="C:cytoplasm"/>
    <property type="evidence" value="ECO:0007669"/>
    <property type="project" value="UniProtKB-SubCell"/>
</dbReference>
<comment type="subcellular location">
    <subcellularLocation>
        <location evidence="8">Cytoplasm</location>
    </subcellularLocation>
</comment>
<protein>
    <recommendedName>
        <fullName evidence="8">Glycine--tRNA ligase</fullName>
        <ecNumber evidence="8">6.1.1.14</ecNumber>
    </recommendedName>
    <alternativeName>
        <fullName evidence="8">Glycyl-tRNA synthetase</fullName>
        <shortName evidence="8">GlyRS</shortName>
    </alternativeName>
</protein>
<keyword evidence="6 8" id="KW-0648">Protein biosynthesis</keyword>
<keyword evidence="7 8" id="KW-0030">Aminoacyl-tRNA synthetase</keyword>
<feature type="domain" description="Aminoacyl-transfer RNA synthetases class-II family profile" evidence="9">
    <location>
        <begin position="6"/>
        <end position="377"/>
    </location>
</feature>
<dbReference type="Pfam" id="PF00587">
    <property type="entry name" value="tRNA-synt_2b"/>
    <property type="match status" value="1"/>
</dbReference>
<feature type="binding site" evidence="8">
    <location>
        <position position="171"/>
    </location>
    <ligand>
        <name>substrate</name>
    </ligand>
</feature>
<dbReference type="Pfam" id="PF03129">
    <property type="entry name" value="HGTP_anticodon"/>
    <property type="match status" value="1"/>
</dbReference>
<dbReference type="PRINTS" id="PR01043">
    <property type="entry name" value="TRNASYNTHGLY"/>
</dbReference>
<evidence type="ECO:0000256" key="2">
    <source>
        <dbReference type="ARBA" id="ARBA00022490"/>
    </source>
</evidence>
<dbReference type="PANTHER" id="PTHR10745:SF8">
    <property type="entry name" value="DNA POLYMERASE SUBUNIT GAMMA-2, MITOCHONDRIAL"/>
    <property type="match status" value="1"/>
</dbReference>
<evidence type="ECO:0000313" key="11">
    <source>
        <dbReference type="Proteomes" id="UP000231139"/>
    </source>
</evidence>
<dbReference type="InterPro" id="IPR033731">
    <property type="entry name" value="GlyRS-like_core"/>
</dbReference>
<dbReference type="InterPro" id="IPR036621">
    <property type="entry name" value="Anticodon-bd_dom_sf"/>
</dbReference>
<proteinExistence type="inferred from homology"/>
<keyword evidence="4 8" id="KW-0547">Nucleotide-binding</keyword>
<comment type="caution">
    <text evidence="10">The sequence shown here is derived from an EMBL/GenBank/DDBJ whole genome shotgun (WGS) entry which is preliminary data.</text>
</comment>
<accession>A0A2H0N109</accession>
<keyword evidence="3 8" id="KW-0436">Ligase</keyword>
<organism evidence="10 11">
    <name type="scientific">Candidatus Nealsonbacteria bacterium CG11_big_fil_rev_8_21_14_0_20_35_11</name>
    <dbReference type="NCBI Taxonomy" id="1974713"/>
    <lineage>
        <taxon>Bacteria</taxon>
        <taxon>Candidatus Nealsoniibacteriota</taxon>
    </lineage>
</organism>
<dbReference type="GO" id="GO:0006426">
    <property type="term" value="P:glycyl-tRNA aminoacylation"/>
    <property type="evidence" value="ECO:0007669"/>
    <property type="project" value="UniProtKB-UniRule"/>
</dbReference>
<comment type="catalytic activity">
    <reaction evidence="8">
        <text>tRNA(Gly) + glycine + ATP = glycyl-tRNA(Gly) + AMP + diphosphate</text>
        <dbReference type="Rhea" id="RHEA:16013"/>
        <dbReference type="Rhea" id="RHEA-COMP:9664"/>
        <dbReference type="Rhea" id="RHEA-COMP:9683"/>
        <dbReference type="ChEBI" id="CHEBI:30616"/>
        <dbReference type="ChEBI" id="CHEBI:33019"/>
        <dbReference type="ChEBI" id="CHEBI:57305"/>
        <dbReference type="ChEBI" id="CHEBI:78442"/>
        <dbReference type="ChEBI" id="CHEBI:78522"/>
        <dbReference type="ChEBI" id="CHEBI:456215"/>
        <dbReference type="EC" id="6.1.1.14"/>
    </reaction>
</comment>
<evidence type="ECO:0000256" key="8">
    <source>
        <dbReference type="HAMAP-Rule" id="MF_00253"/>
    </source>
</evidence>
<dbReference type="GO" id="GO:0004820">
    <property type="term" value="F:glycine-tRNA ligase activity"/>
    <property type="evidence" value="ECO:0007669"/>
    <property type="project" value="UniProtKB-UniRule"/>
</dbReference>
<feature type="binding site" evidence="8">
    <location>
        <position position="98"/>
    </location>
    <ligand>
        <name>substrate</name>
    </ligand>
</feature>
<keyword evidence="5 8" id="KW-0067">ATP-binding</keyword>
<evidence type="ECO:0000256" key="3">
    <source>
        <dbReference type="ARBA" id="ARBA00022598"/>
    </source>
</evidence>
<dbReference type="EMBL" id="PCWK01000025">
    <property type="protein sequence ID" value="PIR02584.1"/>
    <property type="molecule type" value="Genomic_DNA"/>
</dbReference>
<evidence type="ECO:0000256" key="7">
    <source>
        <dbReference type="ARBA" id="ARBA00023146"/>
    </source>
</evidence>
<evidence type="ECO:0000313" key="10">
    <source>
        <dbReference type="EMBL" id="PIR02584.1"/>
    </source>
</evidence>
<dbReference type="Proteomes" id="UP000231139">
    <property type="component" value="Unassembled WGS sequence"/>
</dbReference>
<feature type="binding site" evidence="8">
    <location>
        <begin position="218"/>
        <end position="222"/>
    </location>
    <ligand>
        <name>substrate</name>
    </ligand>
</feature>
<dbReference type="PROSITE" id="PS50862">
    <property type="entry name" value="AA_TRNA_LIGASE_II"/>
    <property type="match status" value="1"/>
</dbReference>
<feature type="binding site" evidence="8">
    <location>
        <begin position="203"/>
        <end position="205"/>
    </location>
    <ligand>
        <name>ATP</name>
        <dbReference type="ChEBI" id="CHEBI:30616"/>
    </ligand>
</feature>
<keyword evidence="2 8" id="KW-0963">Cytoplasm</keyword>
<dbReference type="PANTHER" id="PTHR10745">
    <property type="entry name" value="GLYCYL-TRNA SYNTHETASE/DNA POLYMERASE SUBUNIT GAMMA-2"/>
    <property type="match status" value="1"/>
</dbReference>
<dbReference type="Gene3D" id="3.40.50.800">
    <property type="entry name" value="Anticodon-binding domain"/>
    <property type="match status" value="1"/>
</dbReference>
<comment type="function">
    <text evidence="8">Catalyzes the attachment of glycine to tRNA(Gly).</text>
</comment>
<dbReference type="HAMAP" id="MF_00253_B">
    <property type="entry name" value="Gly_tRNA_synth_B"/>
    <property type="match status" value="1"/>
</dbReference>
<dbReference type="InterPro" id="IPR045864">
    <property type="entry name" value="aa-tRNA-synth_II/BPL/LPL"/>
</dbReference>
<dbReference type="InterPro" id="IPR027031">
    <property type="entry name" value="Gly-tRNA_synthase/POLG2"/>
</dbReference>
<feature type="binding site" evidence="8">
    <location>
        <begin position="331"/>
        <end position="335"/>
    </location>
    <ligand>
        <name>substrate</name>
    </ligand>
</feature>
<dbReference type="InterPro" id="IPR002314">
    <property type="entry name" value="aa-tRNA-synt_IIb"/>
</dbReference>
<feature type="binding site" evidence="8">
    <location>
        <begin position="288"/>
        <end position="289"/>
    </location>
    <ligand>
        <name>ATP</name>
        <dbReference type="ChEBI" id="CHEBI:30616"/>
    </ligand>
</feature>
<dbReference type="GO" id="GO:0015966">
    <property type="term" value="P:diadenosine tetraphosphate biosynthetic process"/>
    <property type="evidence" value="ECO:0007669"/>
    <property type="project" value="UniProtKB-ARBA"/>
</dbReference>
<dbReference type="EC" id="6.1.1.14" evidence="8"/>
<feature type="binding site" evidence="8">
    <location>
        <begin position="213"/>
        <end position="218"/>
    </location>
    <ligand>
        <name>ATP</name>
        <dbReference type="ChEBI" id="CHEBI:30616"/>
    </ligand>
</feature>
<dbReference type="GO" id="GO:1990742">
    <property type="term" value="C:microvesicle"/>
    <property type="evidence" value="ECO:0007669"/>
    <property type="project" value="UniProtKB-ARBA"/>
</dbReference>
<dbReference type="CDD" id="cd00774">
    <property type="entry name" value="GlyRS-like_core"/>
    <property type="match status" value="1"/>
</dbReference>
<evidence type="ECO:0000256" key="6">
    <source>
        <dbReference type="ARBA" id="ARBA00022917"/>
    </source>
</evidence>
<dbReference type="InterPro" id="IPR022961">
    <property type="entry name" value="Gly_tRNA_ligase_bac"/>
</dbReference>
<dbReference type="NCBIfam" id="NF003211">
    <property type="entry name" value="PRK04173.1"/>
    <property type="match status" value="1"/>
</dbReference>
<dbReference type="FunFam" id="3.40.50.800:FF:000002">
    <property type="entry name" value="Glycine--tRNA ligase"/>
    <property type="match status" value="1"/>
</dbReference>
<dbReference type="InterPro" id="IPR002315">
    <property type="entry name" value="tRNA-synt_gly"/>
</dbReference>
<dbReference type="AlphaFoldDB" id="A0A2H0N109"/>
<evidence type="ECO:0000259" key="9">
    <source>
        <dbReference type="PROSITE" id="PS50862"/>
    </source>
</evidence>
<gene>
    <name evidence="8" type="primary">glyQS</name>
    <name evidence="10" type="ORF">COV62_01100</name>
</gene>
<comment type="similarity">
    <text evidence="1 8">Belongs to the class-II aminoacyl-tRNA synthetase family.</text>
</comment>
<name>A0A2H0N109_9BACT</name>
<dbReference type="InterPro" id="IPR004154">
    <property type="entry name" value="Anticodon-bd"/>
</dbReference>
<dbReference type="NCBIfam" id="TIGR00389">
    <property type="entry name" value="glyS_dimeric"/>
    <property type="match status" value="1"/>
</dbReference>